<evidence type="ECO:0000256" key="1">
    <source>
        <dbReference type="ARBA" id="ARBA00022729"/>
    </source>
</evidence>
<dbReference type="SUPFAM" id="SSF50494">
    <property type="entry name" value="Trypsin-like serine proteases"/>
    <property type="match status" value="1"/>
</dbReference>
<dbReference type="InterPro" id="IPR022700">
    <property type="entry name" value="CLIP"/>
</dbReference>
<comment type="similarity">
    <text evidence="4">Belongs to the peptidase S1 family. CLIP subfamily.</text>
</comment>
<dbReference type="InterPro" id="IPR009003">
    <property type="entry name" value="Peptidase_S1_PA"/>
</dbReference>
<keyword evidence="3" id="KW-0325">Glycoprotein</keyword>
<feature type="domain" description="Peptidase S1" evidence="5">
    <location>
        <begin position="148"/>
        <end position="276"/>
    </location>
</feature>
<gene>
    <name evidence="7" type="ORF">MNOR_LOCUS3040</name>
</gene>
<evidence type="ECO:0000259" key="5">
    <source>
        <dbReference type="PROSITE" id="PS50240"/>
    </source>
</evidence>
<keyword evidence="1" id="KW-0732">Signal</keyword>
<evidence type="ECO:0000313" key="7">
    <source>
        <dbReference type="EMBL" id="CAL4063025.1"/>
    </source>
</evidence>
<dbReference type="Proteomes" id="UP001497623">
    <property type="component" value="Unassembled WGS sequence"/>
</dbReference>
<evidence type="ECO:0000256" key="2">
    <source>
        <dbReference type="ARBA" id="ARBA00023157"/>
    </source>
</evidence>
<protein>
    <submittedName>
        <fullName evidence="7">Uncharacterized protein</fullName>
    </submittedName>
</protein>
<dbReference type="PRINTS" id="PR00722">
    <property type="entry name" value="CHYMOTRYPSIN"/>
</dbReference>
<dbReference type="AlphaFoldDB" id="A0AAV2PSN8"/>
<organism evidence="7 8">
    <name type="scientific">Meganyctiphanes norvegica</name>
    <name type="common">Northern krill</name>
    <name type="synonym">Thysanopoda norvegica</name>
    <dbReference type="NCBI Taxonomy" id="48144"/>
    <lineage>
        <taxon>Eukaryota</taxon>
        <taxon>Metazoa</taxon>
        <taxon>Ecdysozoa</taxon>
        <taxon>Arthropoda</taxon>
        <taxon>Crustacea</taxon>
        <taxon>Multicrustacea</taxon>
        <taxon>Malacostraca</taxon>
        <taxon>Eumalacostraca</taxon>
        <taxon>Eucarida</taxon>
        <taxon>Euphausiacea</taxon>
        <taxon>Euphausiidae</taxon>
        <taxon>Meganyctiphanes</taxon>
    </lineage>
</organism>
<reference evidence="7 8" key="1">
    <citation type="submission" date="2024-05" db="EMBL/GenBank/DDBJ databases">
        <authorList>
            <person name="Wallberg A."/>
        </authorList>
    </citation>
    <scope>NUCLEOTIDE SEQUENCE [LARGE SCALE GENOMIC DNA]</scope>
</reference>
<sequence>MLKFYSQSVLYVGKLAPPTEPDTLQQKINYTQSAELRDLSAVSREVSPSTSFNSFPITTTFTGQKICVTPSGPGICKSINDCPVVRQNLANQQPKTCGFQGRIPIVCCPRDPIHIGDNSPPATDFECGTAFQEVIPTVNVPSRSRRFITNGRVSTRNAWPWMALLGQDRGGSRFWFCSGVVLNRRWILTAAHCTNRLNVTWVRLGEHDHRIDDDGVQVEDVRVADVIYHPGYQPPEAYHDISLIRLARPLKLKDYQNASRVLLSVGEEVLSMEAGWMDYCYWGSQEMTATLSVRFSSDDVNGFGHPSGMCLNYGFPINYLSHSHTFTARSVAWAENE</sequence>
<dbReference type="GO" id="GO:0006508">
    <property type="term" value="P:proteolysis"/>
    <property type="evidence" value="ECO:0007669"/>
    <property type="project" value="InterPro"/>
</dbReference>
<feature type="non-terminal residue" evidence="7">
    <location>
        <position position="337"/>
    </location>
</feature>
<dbReference type="PROSITE" id="PS00134">
    <property type="entry name" value="TRYPSIN_HIS"/>
    <property type="match status" value="1"/>
</dbReference>
<evidence type="ECO:0000256" key="3">
    <source>
        <dbReference type="ARBA" id="ARBA00023180"/>
    </source>
</evidence>
<dbReference type="PROSITE" id="PS50240">
    <property type="entry name" value="TRYPSIN_DOM"/>
    <property type="match status" value="1"/>
</dbReference>
<evidence type="ECO:0000256" key="4">
    <source>
        <dbReference type="ARBA" id="ARBA00024195"/>
    </source>
</evidence>
<dbReference type="PANTHER" id="PTHR24260">
    <property type="match status" value="1"/>
</dbReference>
<dbReference type="InterPro" id="IPR043504">
    <property type="entry name" value="Peptidase_S1_PA_chymotrypsin"/>
</dbReference>
<keyword evidence="8" id="KW-1185">Reference proteome</keyword>
<evidence type="ECO:0000313" key="8">
    <source>
        <dbReference type="Proteomes" id="UP001497623"/>
    </source>
</evidence>
<dbReference type="InterPro" id="IPR018114">
    <property type="entry name" value="TRYPSIN_HIS"/>
</dbReference>
<dbReference type="GO" id="GO:0004252">
    <property type="term" value="F:serine-type endopeptidase activity"/>
    <property type="evidence" value="ECO:0007669"/>
    <property type="project" value="InterPro"/>
</dbReference>
<dbReference type="EMBL" id="CAXKWB010000996">
    <property type="protein sequence ID" value="CAL4063025.1"/>
    <property type="molecule type" value="Genomic_DNA"/>
</dbReference>
<name>A0AAV2PSN8_MEGNR</name>
<dbReference type="PROSITE" id="PS51888">
    <property type="entry name" value="CLIP"/>
    <property type="match status" value="1"/>
</dbReference>
<dbReference type="SMART" id="SM00680">
    <property type="entry name" value="CLIP"/>
    <property type="match status" value="1"/>
</dbReference>
<accession>A0AAV2PSN8</accession>
<dbReference type="PANTHER" id="PTHR24260:SF136">
    <property type="entry name" value="GH08193P-RELATED"/>
    <property type="match status" value="1"/>
</dbReference>
<dbReference type="SMART" id="SM00020">
    <property type="entry name" value="Tryp_SPc"/>
    <property type="match status" value="1"/>
</dbReference>
<dbReference type="InterPro" id="IPR051333">
    <property type="entry name" value="CLIP_Serine_Protease"/>
</dbReference>
<dbReference type="Pfam" id="PF00089">
    <property type="entry name" value="Trypsin"/>
    <property type="match status" value="1"/>
</dbReference>
<dbReference type="InterPro" id="IPR001254">
    <property type="entry name" value="Trypsin_dom"/>
</dbReference>
<proteinExistence type="inferred from homology"/>
<evidence type="ECO:0000259" key="6">
    <source>
        <dbReference type="PROSITE" id="PS51888"/>
    </source>
</evidence>
<dbReference type="InterPro" id="IPR001314">
    <property type="entry name" value="Peptidase_S1A"/>
</dbReference>
<keyword evidence="2" id="KW-1015">Disulfide bond</keyword>
<comment type="caution">
    <text evidence="7">The sequence shown here is derived from an EMBL/GenBank/DDBJ whole genome shotgun (WGS) entry which is preliminary data.</text>
</comment>
<dbReference type="Gene3D" id="2.40.10.10">
    <property type="entry name" value="Trypsin-like serine proteases"/>
    <property type="match status" value="1"/>
</dbReference>
<dbReference type="FunFam" id="2.40.10.10:FF:000028">
    <property type="entry name" value="Serine protease easter"/>
    <property type="match status" value="1"/>
</dbReference>
<feature type="domain" description="Clip" evidence="6">
    <location>
        <begin position="66"/>
        <end position="108"/>
    </location>
</feature>